<sequence>MIKKITLLLAFTCLIFNSCTTDIEINTPGLQATIDGKLFRPDIKRALIHDDGTLVILGNTGSQSISFTTSSTEAGTYRIEQQAINAASFENHEAKFISEEGTSNGQIVITEIHDNTVSGNFFFKDLKGSNGKSMSFQNGWFYRLPLENFVPEPEEEEEEEEIVITSEEDEEQPDINPCLLNASLTAMINGNEMITDDHDAIPFGVNNPSILIKASNEEEEITIVFPISVEVGQHSLTGSGDYSATYSLYNDKASAVSGRLTITSHDTETQCISGTFEFVTTTGVAVTEGQFEYGY</sequence>
<evidence type="ECO:0000313" key="2">
    <source>
        <dbReference type="Proteomes" id="UP001501758"/>
    </source>
</evidence>
<keyword evidence="2" id="KW-1185">Reference proteome</keyword>
<gene>
    <name evidence="1" type="ORF">GCM10009430_01690</name>
</gene>
<accession>A0ABN1IFE3</accession>
<organism evidence="1 2">
    <name type="scientific">Aquimarina litoralis</name>
    <dbReference type="NCBI Taxonomy" id="584605"/>
    <lineage>
        <taxon>Bacteria</taxon>
        <taxon>Pseudomonadati</taxon>
        <taxon>Bacteroidota</taxon>
        <taxon>Flavobacteriia</taxon>
        <taxon>Flavobacteriales</taxon>
        <taxon>Flavobacteriaceae</taxon>
        <taxon>Aquimarina</taxon>
    </lineage>
</organism>
<name>A0ABN1IFE3_9FLAO</name>
<dbReference type="Pfam" id="PF19765">
    <property type="entry name" value="DUF6252"/>
    <property type="match status" value="2"/>
</dbReference>
<proteinExistence type="predicted"/>
<comment type="caution">
    <text evidence="1">The sequence shown here is derived from an EMBL/GenBank/DDBJ whole genome shotgun (WGS) entry which is preliminary data.</text>
</comment>
<evidence type="ECO:0000313" key="1">
    <source>
        <dbReference type="EMBL" id="GAA0711838.1"/>
    </source>
</evidence>
<dbReference type="EMBL" id="BAAAGE010000001">
    <property type="protein sequence ID" value="GAA0711838.1"/>
    <property type="molecule type" value="Genomic_DNA"/>
</dbReference>
<protein>
    <submittedName>
        <fullName evidence="1">Uncharacterized protein</fullName>
    </submittedName>
</protein>
<dbReference type="InterPro" id="IPR046219">
    <property type="entry name" value="DUF6252"/>
</dbReference>
<dbReference type="RefSeq" id="WP_343909568.1">
    <property type="nucleotide sequence ID" value="NZ_BAAAGE010000001.1"/>
</dbReference>
<reference evidence="1 2" key="1">
    <citation type="journal article" date="2019" name="Int. J. Syst. Evol. Microbiol.">
        <title>The Global Catalogue of Microorganisms (GCM) 10K type strain sequencing project: providing services to taxonomists for standard genome sequencing and annotation.</title>
        <authorList>
            <consortium name="The Broad Institute Genomics Platform"/>
            <consortium name="The Broad Institute Genome Sequencing Center for Infectious Disease"/>
            <person name="Wu L."/>
            <person name="Ma J."/>
        </authorList>
    </citation>
    <scope>NUCLEOTIDE SEQUENCE [LARGE SCALE GENOMIC DNA]</scope>
    <source>
        <strain evidence="1 2">JCM 15974</strain>
    </source>
</reference>
<dbReference type="Proteomes" id="UP001501758">
    <property type="component" value="Unassembled WGS sequence"/>
</dbReference>